<protein>
    <recommendedName>
        <fullName evidence="1">Glycosyltransferase 61 catalytic domain-containing protein</fullName>
    </recommendedName>
</protein>
<dbReference type="Proteomes" id="UP000249130">
    <property type="component" value="Unassembled WGS sequence"/>
</dbReference>
<sequence length="369" mass="40844">MRAAVEVSSNAMQHRSRTIELVHKAYVTPLTFLNAASAGKPGEFDGGVLYETGAVCQAGVQIKGSYKNVTKAVVDADVQHVPGHHVFGGMVQNTHFGHFLAESLSRLWALQYLGGSFRSIVFYPRVRGKDAPSWVRDLIGLIDPSRELVLIPEVSQFEVLAVPAQIVHTNGFIYGDPAIRAMCEPLRRVTADRAKKLYVSRSELKPHEGGVLLEKLIEQNLQEEGYEVLHPQKASIRTQIEAYNAADKLVFAEGSAIHLYALVARPEQRAFAIWRRKMPTTFDWQLKSFGATGISGKSSIRELWVPDIPFGAMTRTKANIDFDDLRAQLVAGGFIKGDRWGRPRADEVDAELARLQAENKAKYVVGAPP</sequence>
<proteinExistence type="predicted"/>
<comment type="caution">
    <text evidence="2">The sequence shown here is derived from an EMBL/GenBank/DDBJ whole genome shotgun (WGS) entry which is preliminary data.</text>
</comment>
<dbReference type="Pfam" id="PF04577">
    <property type="entry name" value="Glyco_transf_61"/>
    <property type="match status" value="1"/>
</dbReference>
<dbReference type="RefSeq" id="WP_111418157.1">
    <property type="nucleotide sequence ID" value="NZ_NPEX01000027.1"/>
</dbReference>
<dbReference type="GO" id="GO:0016757">
    <property type="term" value="F:glycosyltransferase activity"/>
    <property type="evidence" value="ECO:0007669"/>
    <property type="project" value="InterPro"/>
</dbReference>
<organism evidence="2 3">
    <name type="scientific">Rhodoplanes roseus</name>
    <dbReference type="NCBI Taxonomy" id="29409"/>
    <lineage>
        <taxon>Bacteria</taxon>
        <taxon>Pseudomonadati</taxon>
        <taxon>Pseudomonadota</taxon>
        <taxon>Alphaproteobacteria</taxon>
        <taxon>Hyphomicrobiales</taxon>
        <taxon>Nitrobacteraceae</taxon>
        <taxon>Rhodoplanes</taxon>
    </lineage>
</organism>
<gene>
    <name evidence="2" type="ORF">CH341_06150</name>
</gene>
<reference evidence="2 3" key="1">
    <citation type="submission" date="2017-07" db="EMBL/GenBank/DDBJ databases">
        <title>Draft Genome Sequences of Select Purple Nonsulfur Bacteria.</title>
        <authorList>
            <person name="Lasarre B."/>
            <person name="Mckinlay J.B."/>
        </authorList>
    </citation>
    <scope>NUCLEOTIDE SEQUENCE [LARGE SCALE GENOMIC DNA]</scope>
    <source>
        <strain evidence="2 3">DSM 5909</strain>
    </source>
</reference>
<dbReference type="OrthoDB" id="3760154at2"/>
<dbReference type="InterPro" id="IPR049625">
    <property type="entry name" value="Glyco_transf_61_cat"/>
</dbReference>
<dbReference type="AlphaFoldDB" id="A0A327L3A9"/>
<evidence type="ECO:0000313" key="3">
    <source>
        <dbReference type="Proteomes" id="UP000249130"/>
    </source>
</evidence>
<accession>A0A327L3A9</accession>
<feature type="domain" description="Glycosyltransferase 61 catalytic" evidence="1">
    <location>
        <begin position="96"/>
        <end position="258"/>
    </location>
</feature>
<evidence type="ECO:0000313" key="2">
    <source>
        <dbReference type="EMBL" id="RAI44991.1"/>
    </source>
</evidence>
<dbReference type="EMBL" id="NPEX01000027">
    <property type="protein sequence ID" value="RAI44991.1"/>
    <property type="molecule type" value="Genomic_DNA"/>
</dbReference>
<name>A0A327L3A9_9BRAD</name>
<evidence type="ECO:0000259" key="1">
    <source>
        <dbReference type="Pfam" id="PF04577"/>
    </source>
</evidence>
<keyword evidence="3" id="KW-1185">Reference proteome</keyword>